<dbReference type="PANTHER" id="PTHR47473">
    <property type="entry name" value="BTA1P"/>
    <property type="match status" value="1"/>
</dbReference>
<accession>D8JSP4</accession>
<dbReference type="GO" id="GO:0008168">
    <property type="term" value="F:methyltransferase activity"/>
    <property type="evidence" value="ECO:0007669"/>
    <property type="project" value="UniProtKB-KW"/>
</dbReference>
<reference evidence="3" key="1">
    <citation type="journal article" date="2011" name="J. Bacteriol.">
        <title>Genome sequences of eight morphologically diverse alphaproteobacteria.</title>
        <authorList>
            <consortium name="US DOE Joint Genome Institute"/>
            <person name="Brown P.J."/>
            <person name="Kysela D.T."/>
            <person name="Buechlein A."/>
            <person name="Hemmerich C."/>
            <person name="Brun Y.V."/>
        </authorList>
    </citation>
    <scope>NUCLEOTIDE SEQUENCE [LARGE SCALE GENOMIC DNA]</scope>
    <source>
        <strain evidence="3">ATCC 51888 / DSM 1869 / NCIB 11706 / TK 0415</strain>
    </source>
</reference>
<dbReference type="Gene3D" id="3.40.50.150">
    <property type="entry name" value="Vaccinia Virus protein VP39"/>
    <property type="match status" value="1"/>
</dbReference>
<dbReference type="InterPro" id="IPR041698">
    <property type="entry name" value="Methyltransf_25"/>
</dbReference>
<dbReference type="PANTHER" id="PTHR47473:SF1">
    <property type="entry name" value="METHYLTRANSFERASE DOMAIN-CONTAINING PROTEIN"/>
    <property type="match status" value="1"/>
</dbReference>
<keyword evidence="3" id="KW-1185">Reference proteome</keyword>
<dbReference type="STRING" id="582899.Hden_2542"/>
<sequence>MSDTAAGAMDVIYRHQRFIYDLTRRHYLLGRDQMIADLTPPANGTVLEVGCGTARNLICAARRYQNARFFGLDVSEEMLKTARASIAKSGESNRIKVAQADATAFDPQSLFGLSSFDRIFISYAVSMIPTWEAVLDRAAATLAPGGALHVVDFGTMDEMPNVARKAMLAWLAHFSVTPRRNLHDVVRAVAERHGLVSSFHQGRFGYAAMAKINR</sequence>
<keyword evidence="2" id="KW-0808">Transferase</keyword>
<dbReference type="Proteomes" id="UP000002033">
    <property type="component" value="Chromosome"/>
</dbReference>
<dbReference type="eggNOG" id="COG2226">
    <property type="taxonomic scope" value="Bacteria"/>
</dbReference>
<keyword evidence="2" id="KW-0489">Methyltransferase</keyword>
<dbReference type="RefSeq" id="WP_013216497.1">
    <property type="nucleotide sequence ID" value="NC_014313.1"/>
</dbReference>
<proteinExistence type="predicted"/>
<dbReference type="EMBL" id="CP002083">
    <property type="protein sequence ID" value="ADJ24338.1"/>
    <property type="molecule type" value="Genomic_DNA"/>
</dbReference>
<evidence type="ECO:0000313" key="2">
    <source>
        <dbReference type="EMBL" id="ADJ24338.1"/>
    </source>
</evidence>
<dbReference type="KEGG" id="hdn:Hden_2542"/>
<dbReference type="SUPFAM" id="SSF53335">
    <property type="entry name" value="S-adenosyl-L-methionine-dependent methyltransferases"/>
    <property type="match status" value="1"/>
</dbReference>
<name>D8JSP4_HYPDA</name>
<evidence type="ECO:0000313" key="3">
    <source>
        <dbReference type="Proteomes" id="UP000002033"/>
    </source>
</evidence>
<dbReference type="InterPro" id="IPR029063">
    <property type="entry name" value="SAM-dependent_MTases_sf"/>
</dbReference>
<organism evidence="2 3">
    <name type="scientific">Hyphomicrobium denitrificans (strain ATCC 51888 / DSM 1869 / NCIMB 11706 / TK 0415)</name>
    <dbReference type="NCBI Taxonomy" id="582899"/>
    <lineage>
        <taxon>Bacteria</taxon>
        <taxon>Pseudomonadati</taxon>
        <taxon>Pseudomonadota</taxon>
        <taxon>Alphaproteobacteria</taxon>
        <taxon>Hyphomicrobiales</taxon>
        <taxon>Hyphomicrobiaceae</taxon>
        <taxon>Hyphomicrobium</taxon>
    </lineage>
</organism>
<dbReference type="CDD" id="cd02440">
    <property type="entry name" value="AdoMet_MTases"/>
    <property type="match status" value="1"/>
</dbReference>
<gene>
    <name evidence="2" type="ordered locus">Hden_2542</name>
</gene>
<dbReference type="AlphaFoldDB" id="D8JSP4"/>
<dbReference type="GO" id="GO:0032259">
    <property type="term" value="P:methylation"/>
    <property type="evidence" value="ECO:0007669"/>
    <property type="project" value="UniProtKB-KW"/>
</dbReference>
<evidence type="ECO:0000259" key="1">
    <source>
        <dbReference type="Pfam" id="PF13649"/>
    </source>
</evidence>
<protein>
    <submittedName>
        <fullName evidence="2">Methyltransferase type 11</fullName>
    </submittedName>
</protein>
<dbReference type="Pfam" id="PF13649">
    <property type="entry name" value="Methyltransf_25"/>
    <property type="match status" value="1"/>
</dbReference>
<feature type="domain" description="Methyltransferase" evidence="1">
    <location>
        <begin position="46"/>
        <end position="146"/>
    </location>
</feature>
<dbReference type="OrthoDB" id="5298787at2"/>
<dbReference type="HOGENOM" id="CLU_086922_0_0_5"/>